<name>A0ACC0HQ11_9ERIC</name>
<accession>A0ACC0HQ11</accession>
<organism evidence="1 2">
    <name type="scientific">Camellia lanceoleosa</name>
    <dbReference type="NCBI Taxonomy" id="1840588"/>
    <lineage>
        <taxon>Eukaryota</taxon>
        <taxon>Viridiplantae</taxon>
        <taxon>Streptophyta</taxon>
        <taxon>Embryophyta</taxon>
        <taxon>Tracheophyta</taxon>
        <taxon>Spermatophyta</taxon>
        <taxon>Magnoliopsida</taxon>
        <taxon>eudicotyledons</taxon>
        <taxon>Gunneridae</taxon>
        <taxon>Pentapetalae</taxon>
        <taxon>asterids</taxon>
        <taxon>Ericales</taxon>
        <taxon>Theaceae</taxon>
        <taxon>Camellia</taxon>
    </lineage>
</organism>
<comment type="caution">
    <text evidence="1">The sequence shown here is derived from an EMBL/GenBank/DDBJ whole genome shotgun (WGS) entry which is preliminary data.</text>
</comment>
<dbReference type="Proteomes" id="UP001060215">
    <property type="component" value="Chromosome 4"/>
</dbReference>
<sequence length="260" mass="29664">MELPDAVCHIVDQAGFGPFCRGLSRLTARRPLLAALVKRWWDTTDSIYLSTTWEMKMTPFNFSMLTDIGVGGNPIPYDIDMDEWDTAQMYLLDDRPPLCHPGFVRYSWFEDHFRIQAPTTREEEGQYAHGFIMFLLGTILFADQENSVALYLLSALVDVTRIRRYDWGGAGLATLYGYMSSSSRCSGHLLGGYWLAPVLAEKIPLGVPFSHRFDISWQPWAPLPDAMREQYAGARGTARFRVLLEGPVYRVWSLGEHFLH</sequence>
<evidence type="ECO:0000313" key="2">
    <source>
        <dbReference type="Proteomes" id="UP001060215"/>
    </source>
</evidence>
<keyword evidence="2" id="KW-1185">Reference proteome</keyword>
<proteinExistence type="predicted"/>
<evidence type="ECO:0000313" key="1">
    <source>
        <dbReference type="EMBL" id="KAI8015584.1"/>
    </source>
</evidence>
<gene>
    <name evidence="1" type="ORF">LOK49_LG05G02207</name>
</gene>
<reference evidence="1 2" key="1">
    <citation type="journal article" date="2022" name="Plant J.">
        <title>Chromosome-level genome of Camellia lanceoleosa provides a valuable resource for understanding genome evolution and self-incompatibility.</title>
        <authorList>
            <person name="Gong W."/>
            <person name="Xiao S."/>
            <person name="Wang L."/>
            <person name="Liao Z."/>
            <person name="Chang Y."/>
            <person name="Mo W."/>
            <person name="Hu G."/>
            <person name="Li W."/>
            <person name="Zhao G."/>
            <person name="Zhu H."/>
            <person name="Hu X."/>
            <person name="Ji K."/>
            <person name="Xiang X."/>
            <person name="Song Q."/>
            <person name="Yuan D."/>
            <person name="Jin S."/>
            <person name="Zhang L."/>
        </authorList>
    </citation>
    <scope>NUCLEOTIDE SEQUENCE [LARGE SCALE GENOMIC DNA]</scope>
    <source>
        <strain evidence="1">SQ_2022a</strain>
    </source>
</reference>
<dbReference type="EMBL" id="CM045761">
    <property type="protein sequence ID" value="KAI8015584.1"/>
    <property type="molecule type" value="Genomic_DNA"/>
</dbReference>
<protein>
    <submittedName>
        <fullName evidence="1">Protein MAIN-LIKE 2</fullName>
    </submittedName>
</protein>